<evidence type="ECO:0000256" key="1">
    <source>
        <dbReference type="SAM" id="Phobius"/>
    </source>
</evidence>
<dbReference type="RefSeq" id="WP_139107460.1">
    <property type="nucleotide sequence ID" value="NZ_VDFR01000267.1"/>
</dbReference>
<dbReference type="EMBL" id="VDFR01000267">
    <property type="protein sequence ID" value="TNC23486.1"/>
    <property type="molecule type" value="Genomic_DNA"/>
</dbReference>
<gene>
    <name evidence="3" type="ORF">FHE65_35545</name>
    <name evidence="2" type="ORF">FHE65_35560</name>
</gene>
<evidence type="ECO:0000313" key="4">
    <source>
        <dbReference type="Proteomes" id="UP000306740"/>
    </source>
</evidence>
<feature type="transmembrane region" description="Helical" evidence="1">
    <location>
        <begin position="73"/>
        <end position="92"/>
    </location>
</feature>
<keyword evidence="1" id="KW-0812">Transmembrane</keyword>
<keyword evidence="1" id="KW-1133">Transmembrane helix</keyword>
<dbReference type="EMBL" id="VDFR01000268">
    <property type="protein sequence ID" value="TNC23461.1"/>
    <property type="molecule type" value="Genomic_DNA"/>
</dbReference>
<protein>
    <submittedName>
        <fullName evidence="3">Uncharacterized protein</fullName>
    </submittedName>
</protein>
<evidence type="ECO:0000313" key="3">
    <source>
        <dbReference type="EMBL" id="TNC23486.1"/>
    </source>
</evidence>
<feature type="transmembrane region" description="Helical" evidence="1">
    <location>
        <begin position="29"/>
        <end position="52"/>
    </location>
</feature>
<accession>A0A5C4LYW3</accession>
<reference evidence="3 4" key="1">
    <citation type="submission" date="2019-05" db="EMBL/GenBank/DDBJ databases">
        <title>Mumia sp. nov., isolated from the intestinal contents of plateau pika (Ochotona curzoniae) in the Qinghai-Tibet plateau of China.</title>
        <authorList>
            <person name="Tian Z."/>
        </authorList>
    </citation>
    <scope>NUCLEOTIDE SEQUENCE [LARGE SCALE GENOMIC DNA]</scope>
    <source>
        <strain evidence="4">527</strain>
        <strain evidence="3">Z527</strain>
    </source>
</reference>
<keyword evidence="1" id="KW-0472">Membrane</keyword>
<sequence length="106" mass="10966">MSILIVLSPSSESSLRVLAQVLITTGVTTGVTAIFGSAAGILATTLLSLLAFSYGVRMGGAEYVRVLTPQGDLIWSLCLGSGVFAVGLILLLSRDRPYPVSAGRPI</sequence>
<comment type="caution">
    <text evidence="3">The sequence shown here is derived from an EMBL/GenBank/DDBJ whole genome shotgun (WGS) entry which is preliminary data.</text>
</comment>
<proteinExistence type="predicted"/>
<name>A0A5C4LYW3_9ACTN</name>
<organism evidence="3 4">
    <name type="scientific">Mumia zhuanghuii</name>
    <dbReference type="NCBI Taxonomy" id="2585211"/>
    <lineage>
        <taxon>Bacteria</taxon>
        <taxon>Bacillati</taxon>
        <taxon>Actinomycetota</taxon>
        <taxon>Actinomycetes</taxon>
        <taxon>Propionibacteriales</taxon>
        <taxon>Nocardioidaceae</taxon>
        <taxon>Mumia</taxon>
    </lineage>
</organism>
<dbReference type="Proteomes" id="UP000306740">
    <property type="component" value="Unassembled WGS sequence"/>
</dbReference>
<evidence type="ECO:0000313" key="2">
    <source>
        <dbReference type="EMBL" id="TNC23461.1"/>
    </source>
</evidence>
<dbReference type="AlphaFoldDB" id="A0A5C4LYW3"/>